<comment type="caution">
    <text evidence="1">The sequence shown here is derived from an EMBL/GenBank/DDBJ whole genome shotgun (WGS) entry which is preliminary data.</text>
</comment>
<gene>
    <name evidence="1" type="ORF">A1O3_06093</name>
</gene>
<dbReference type="OrthoDB" id="4160485at2759"/>
<accession>W9XY18</accession>
<reference evidence="1 2" key="1">
    <citation type="submission" date="2013-03" db="EMBL/GenBank/DDBJ databases">
        <title>The Genome Sequence of Capronia epimyces CBS 606.96.</title>
        <authorList>
            <consortium name="The Broad Institute Genomics Platform"/>
            <person name="Cuomo C."/>
            <person name="de Hoog S."/>
            <person name="Gorbushina A."/>
            <person name="Walker B."/>
            <person name="Young S.K."/>
            <person name="Zeng Q."/>
            <person name="Gargeya S."/>
            <person name="Fitzgerald M."/>
            <person name="Haas B."/>
            <person name="Abouelleil A."/>
            <person name="Allen A.W."/>
            <person name="Alvarado L."/>
            <person name="Arachchi H.M."/>
            <person name="Berlin A.M."/>
            <person name="Chapman S.B."/>
            <person name="Gainer-Dewar J."/>
            <person name="Goldberg J."/>
            <person name="Griggs A."/>
            <person name="Gujja S."/>
            <person name="Hansen M."/>
            <person name="Howarth C."/>
            <person name="Imamovic A."/>
            <person name="Ireland A."/>
            <person name="Larimer J."/>
            <person name="McCowan C."/>
            <person name="Murphy C."/>
            <person name="Pearson M."/>
            <person name="Poon T.W."/>
            <person name="Priest M."/>
            <person name="Roberts A."/>
            <person name="Saif S."/>
            <person name="Shea T."/>
            <person name="Sisk P."/>
            <person name="Sykes S."/>
            <person name="Wortman J."/>
            <person name="Nusbaum C."/>
            <person name="Birren B."/>
        </authorList>
    </citation>
    <scope>NUCLEOTIDE SEQUENCE [LARGE SCALE GENOMIC DNA]</scope>
    <source>
        <strain evidence="1 2">CBS 606.96</strain>
    </source>
</reference>
<organism evidence="1 2">
    <name type="scientific">Capronia epimyces CBS 606.96</name>
    <dbReference type="NCBI Taxonomy" id="1182542"/>
    <lineage>
        <taxon>Eukaryota</taxon>
        <taxon>Fungi</taxon>
        <taxon>Dikarya</taxon>
        <taxon>Ascomycota</taxon>
        <taxon>Pezizomycotina</taxon>
        <taxon>Eurotiomycetes</taxon>
        <taxon>Chaetothyriomycetidae</taxon>
        <taxon>Chaetothyriales</taxon>
        <taxon>Herpotrichiellaceae</taxon>
        <taxon>Capronia</taxon>
    </lineage>
</organism>
<dbReference type="RefSeq" id="XP_007734403.1">
    <property type="nucleotide sequence ID" value="XM_007736213.1"/>
</dbReference>
<dbReference type="eggNOG" id="ENOG502RPV1">
    <property type="taxonomic scope" value="Eukaryota"/>
</dbReference>
<evidence type="ECO:0000313" key="2">
    <source>
        <dbReference type="Proteomes" id="UP000019478"/>
    </source>
</evidence>
<dbReference type="EMBL" id="AMGY01000005">
    <property type="protein sequence ID" value="EXJ82280.1"/>
    <property type="molecule type" value="Genomic_DNA"/>
</dbReference>
<name>W9XY18_9EURO</name>
<dbReference type="HOGENOM" id="CLU_060992_0_0_1"/>
<dbReference type="AlphaFoldDB" id="W9XY18"/>
<proteinExistence type="predicted"/>
<dbReference type="GeneID" id="19170203"/>
<protein>
    <submittedName>
        <fullName evidence="1">Uncharacterized protein</fullName>
    </submittedName>
</protein>
<keyword evidence="2" id="KW-1185">Reference proteome</keyword>
<sequence>MDAAAHRSRGSGNCQLSNEDLHRGAVNRNEHPISAEALANELLTADGQVLSVCSQKYLTLLVLEFLRAKAFPLVKLGRRHDWAAQIHRVQFLETEISRLFQNPDLFPSPASRARFAAMIALDGNLQFIQAVKDLLLRESAREIAQYSRDKLTHTSYLYGSKGWENFFLNMAPGAPELEKRMVTIPKSSFQIVPAVGMRFIVDNKAEERVIARWIREAQMPVEVQRASTTRLIDLDMEDDDEPHGVPMLSQQPTTMYSRPNPFKEHLKIRLDLPIQEPEPLEDYTPFLGRLESAPLPANLPGGATMVAPNIFPMVGVRSWHRPTRPWELRHYPWLVEASSATPDAA</sequence>
<evidence type="ECO:0000313" key="1">
    <source>
        <dbReference type="EMBL" id="EXJ82280.1"/>
    </source>
</evidence>
<dbReference type="Proteomes" id="UP000019478">
    <property type="component" value="Unassembled WGS sequence"/>
</dbReference>